<proteinExistence type="predicted"/>
<dbReference type="AlphaFoldDB" id="C5BUG7"/>
<dbReference type="HOGENOM" id="CLU_1642900_0_0_6"/>
<gene>
    <name evidence="1" type="ordered locus">TERTU_4116</name>
</gene>
<dbReference type="eggNOG" id="ENOG502ZI6T">
    <property type="taxonomic scope" value="Bacteria"/>
</dbReference>
<protein>
    <submittedName>
        <fullName evidence="1">Uncharacterized protein</fullName>
    </submittedName>
</protein>
<keyword evidence="2" id="KW-1185">Reference proteome</keyword>
<dbReference type="EMBL" id="CP001614">
    <property type="protein sequence ID" value="ACR12312.1"/>
    <property type="molecule type" value="Genomic_DNA"/>
</dbReference>
<sequence length="161" mass="17984">MQANNCSFSREKITLIGNLPSAKQVDSQKGIDADSNELVQTQSFSYNNGDKVVVEQKFCDMYNLTVSYSLNVLSKSNFQDALDRIDYIVKSVHQDYELKAPLKLVVDMLMNQNRFSINMPFDIAIPGHAARSKDFVEQNIAFNNVGETGGQINFYVGLGGE</sequence>
<organism evidence="1 2">
    <name type="scientific">Teredinibacter turnerae (strain ATCC 39867 / T7901)</name>
    <dbReference type="NCBI Taxonomy" id="377629"/>
    <lineage>
        <taxon>Bacteria</taxon>
        <taxon>Pseudomonadati</taxon>
        <taxon>Pseudomonadota</taxon>
        <taxon>Gammaproteobacteria</taxon>
        <taxon>Cellvibrionales</taxon>
        <taxon>Cellvibrionaceae</taxon>
        <taxon>Teredinibacter</taxon>
    </lineage>
</organism>
<evidence type="ECO:0000313" key="2">
    <source>
        <dbReference type="Proteomes" id="UP000009080"/>
    </source>
</evidence>
<name>C5BUG7_TERTT</name>
<accession>C5BUG7</accession>
<reference evidence="1 2" key="1">
    <citation type="journal article" date="2009" name="PLoS ONE">
        <title>The complete genome of Teredinibacter turnerae T7901: an intracellular endosymbiont of marine wood-boring bivalves (shipworms).</title>
        <authorList>
            <person name="Yang J.C."/>
            <person name="Madupu R."/>
            <person name="Durkin A.S."/>
            <person name="Ekborg N.A."/>
            <person name="Pedamallu C.S."/>
            <person name="Hostetler J.B."/>
            <person name="Radune D."/>
            <person name="Toms B.S."/>
            <person name="Henrissat B."/>
            <person name="Coutinho P.M."/>
            <person name="Schwarz S."/>
            <person name="Field L."/>
            <person name="Trindade-Silva A.E."/>
            <person name="Soares C.A.G."/>
            <person name="Elshahawi S."/>
            <person name="Hanora A."/>
            <person name="Schmidt E.W."/>
            <person name="Haygood M.G."/>
            <person name="Posfai J."/>
            <person name="Benner J."/>
            <person name="Madinger C."/>
            <person name="Nove J."/>
            <person name="Anton B."/>
            <person name="Chaudhary K."/>
            <person name="Foster J."/>
            <person name="Holman A."/>
            <person name="Kumar S."/>
            <person name="Lessard P.A."/>
            <person name="Luyten Y.A."/>
            <person name="Slatko B."/>
            <person name="Wood N."/>
            <person name="Wu B."/>
            <person name="Teplitski M."/>
            <person name="Mougous J.D."/>
            <person name="Ward N."/>
            <person name="Eisen J.A."/>
            <person name="Badger J.H."/>
            <person name="Distel D.L."/>
        </authorList>
    </citation>
    <scope>NUCLEOTIDE SEQUENCE [LARGE SCALE GENOMIC DNA]</scope>
    <source>
        <strain evidence="2">ATCC 39867 / T7901</strain>
    </source>
</reference>
<dbReference type="Proteomes" id="UP000009080">
    <property type="component" value="Chromosome"/>
</dbReference>
<evidence type="ECO:0000313" key="1">
    <source>
        <dbReference type="EMBL" id="ACR12312.1"/>
    </source>
</evidence>
<dbReference type="KEGG" id="ttu:TERTU_4116"/>